<sequence length="132" mass="15059">MSLKDNWSTSEHRRKIAEASWNVIEGWPKQIGTSSGWSKQIGMSPKDGGSRVTKRLSNDNQRMAKQVRTLSEGNWRMVGASQEHHRKATKKTSEDGWGKSKRHWRKTEKLLGGNQNIIGGHQRIVGRRSEHC</sequence>
<evidence type="ECO:0000313" key="2">
    <source>
        <dbReference type="EMBL" id="CAK9149496.1"/>
    </source>
</evidence>
<organism evidence="2 3">
    <name type="scientific">Ilex paraguariensis</name>
    <name type="common">yerba mate</name>
    <dbReference type="NCBI Taxonomy" id="185542"/>
    <lineage>
        <taxon>Eukaryota</taxon>
        <taxon>Viridiplantae</taxon>
        <taxon>Streptophyta</taxon>
        <taxon>Embryophyta</taxon>
        <taxon>Tracheophyta</taxon>
        <taxon>Spermatophyta</taxon>
        <taxon>Magnoliopsida</taxon>
        <taxon>eudicotyledons</taxon>
        <taxon>Gunneridae</taxon>
        <taxon>Pentapetalae</taxon>
        <taxon>asterids</taxon>
        <taxon>campanulids</taxon>
        <taxon>Aquifoliales</taxon>
        <taxon>Aquifoliaceae</taxon>
        <taxon>Ilex</taxon>
    </lineage>
</organism>
<comment type="caution">
    <text evidence="2">The sequence shown here is derived from an EMBL/GenBank/DDBJ whole genome shotgun (WGS) entry which is preliminary data.</text>
</comment>
<reference evidence="2 3" key="1">
    <citation type="submission" date="2024-02" db="EMBL/GenBank/DDBJ databases">
        <authorList>
            <person name="Vignale AGUSTIN F."/>
            <person name="Sosa J E."/>
            <person name="Modenutti C."/>
        </authorList>
    </citation>
    <scope>NUCLEOTIDE SEQUENCE [LARGE SCALE GENOMIC DNA]</scope>
</reference>
<gene>
    <name evidence="2" type="ORF">ILEXP_LOCUS17541</name>
</gene>
<accession>A0ABC8RWZ4</accession>
<feature type="region of interest" description="Disordered" evidence="1">
    <location>
        <begin position="32"/>
        <end position="55"/>
    </location>
</feature>
<name>A0ABC8RWZ4_9AQUA</name>
<dbReference type="AlphaFoldDB" id="A0ABC8RWZ4"/>
<protein>
    <submittedName>
        <fullName evidence="2">Uncharacterized protein</fullName>
    </submittedName>
</protein>
<evidence type="ECO:0000256" key="1">
    <source>
        <dbReference type="SAM" id="MobiDB-lite"/>
    </source>
</evidence>
<feature type="region of interest" description="Disordered" evidence="1">
    <location>
        <begin position="71"/>
        <end position="109"/>
    </location>
</feature>
<evidence type="ECO:0000313" key="3">
    <source>
        <dbReference type="Proteomes" id="UP001642360"/>
    </source>
</evidence>
<dbReference type="Proteomes" id="UP001642360">
    <property type="component" value="Unassembled WGS sequence"/>
</dbReference>
<keyword evidence="3" id="KW-1185">Reference proteome</keyword>
<dbReference type="EMBL" id="CAUOFW020001881">
    <property type="protein sequence ID" value="CAK9149496.1"/>
    <property type="molecule type" value="Genomic_DNA"/>
</dbReference>
<proteinExistence type="predicted"/>